<reference evidence="1 2" key="1">
    <citation type="submission" date="2014-03" db="EMBL/GenBank/DDBJ databases">
        <title>Genome sequence of Clostridium litorale W6, DSM 5388.</title>
        <authorList>
            <person name="Poehlein A."/>
            <person name="Jagirdar A."/>
            <person name="Khonsari B."/>
            <person name="Chibani C.M."/>
            <person name="Gutierrez Gutierrez D.A."/>
            <person name="Davydova E."/>
            <person name="Alghaithi H.S."/>
            <person name="Nair K.P."/>
            <person name="Dhamotharan K."/>
            <person name="Chandran L."/>
            <person name="G W."/>
            <person name="Daniel R."/>
        </authorList>
    </citation>
    <scope>NUCLEOTIDE SEQUENCE [LARGE SCALE GENOMIC DNA]</scope>
    <source>
        <strain evidence="1 2">W6</strain>
    </source>
</reference>
<keyword evidence="2" id="KW-1185">Reference proteome</keyword>
<gene>
    <name evidence="1" type="ORF">CLIT_10c05400</name>
</gene>
<evidence type="ECO:0000313" key="1">
    <source>
        <dbReference type="EMBL" id="KDR95812.1"/>
    </source>
</evidence>
<sequence length="81" mass="9491">MSNADDRIEDNNMSTKSVKAAMERAATEFEGILKLIPEDERRYSILRARGRIEKLYKETLEELQSLKNVLEELQIEKSKYI</sequence>
<protein>
    <submittedName>
        <fullName evidence="1">Uncharacterized protein</fullName>
    </submittedName>
</protein>
<dbReference type="STRING" id="1121324.CLIT_10c05400"/>
<organism evidence="1 2">
    <name type="scientific">Peptoclostridium litorale DSM 5388</name>
    <dbReference type="NCBI Taxonomy" id="1121324"/>
    <lineage>
        <taxon>Bacteria</taxon>
        <taxon>Bacillati</taxon>
        <taxon>Bacillota</taxon>
        <taxon>Clostridia</taxon>
        <taxon>Peptostreptococcales</taxon>
        <taxon>Peptoclostridiaceae</taxon>
        <taxon>Peptoclostridium</taxon>
    </lineage>
</organism>
<dbReference type="RefSeq" id="WP_038264400.1">
    <property type="nucleotide sequence ID" value="NZ_FSRH01000011.1"/>
</dbReference>
<evidence type="ECO:0000313" key="2">
    <source>
        <dbReference type="Proteomes" id="UP000027946"/>
    </source>
</evidence>
<dbReference type="EMBL" id="JJMM01000010">
    <property type="protein sequence ID" value="KDR95812.1"/>
    <property type="molecule type" value="Genomic_DNA"/>
</dbReference>
<dbReference type="AlphaFoldDB" id="A0A069RNP9"/>
<comment type="caution">
    <text evidence="1">The sequence shown here is derived from an EMBL/GenBank/DDBJ whole genome shotgun (WGS) entry which is preliminary data.</text>
</comment>
<name>A0A069RNP9_PEPLI</name>
<dbReference type="Proteomes" id="UP000027946">
    <property type="component" value="Unassembled WGS sequence"/>
</dbReference>
<accession>A0A069RNP9</accession>
<proteinExistence type="predicted"/>